<dbReference type="SUPFAM" id="SSF55729">
    <property type="entry name" value="Acyl-CoA N-acyltransferases (Nat)"/>
    <property type="match status" value="1"/>
</dbReference>
<evidence type="ECO:0000313" key="3">
    <source>
        <dbReference type="Proteomes" id="UP000583752"/>
    </source>
</evidence>
<keyword evidence="3" id="KW-1185">Reference proteome</keyword>
<keyword evidence="2" id="KW-0808">Transferase</keyword>
<dbReference type="InterPro" id="IPR016181">
    <property type="entry name" value="Acyl_CoA_acyltransferase"/>
</dbReference>
<accession>A0A848HIM0</accession>
<dbReference type="RefSeq" id="WP_169464971.1">
    <property type="nucleotide sequence ID" value="NZ_JABBGG010000004.1"/>
</dbReference>
<dbReference type="PANTHER" id="PTHR43792:SF1">
    <property type="entry name" value="N-ACETYLTRANSFERASE DOMAIN-CONTAINING PROTEIN"/>
    <property type="match status" value="1"/>
</dbReference>
<reference evidence="2 3" key="1">
    <citation type="submission" date="2020-04" db="EMBL/GenBank/DDBJ databases">
        <title>Massilia sp. RP-1-19 isolated from soil.</title>
        <authorList>
            <person name="Dahal R.H."/>
        </authorList>
    </citation>
    <scope>NUCLEOTIDE SEQUENCE [LARGE SCALE GENOMIC DNA]</scope>
    <source>
        <strain evidence="2 3">RP-1-19</strain>
    </source>
</reference>
<gene>
    <name evidence="2" type="ORF">HHL21_09215</name>
</gene>
<feature type="domain" description="N-acetyltransferase" evidence="1">
    <location>
        <begin position="9"/>
        <end position="172"/>
    </location>
</feature>
<dbReference type="InterPro" id="IPR051531">
    <property type="entry name" value="N-acetyltransferase"/>
</dbReference>
<dbReference type="Proteomes" id="UP000583752">
    <property type="component" value="Unassembled WGS sequence"/>
</dbReference>
<dbReference type="GO" id="GO:0016747">
    <property type="term" value="F:acyltransferase activity, transferring groups other than amino-acyl groups"/>
    <property type="evidence" value="ECO:0007669"/>
    <property type="project" value="InterPro"/>
</dbReference>
<protein>
    <submittedName>
        <fullName evidence="2">GNAT family N-acetyltransferase</fullName>
    </submittedName>
</protein>
<evidence type="ECO:0000313" key="2">
    <source>
        <dbReference type="EMBL" id="NML61255.1"/>
    </source>
</evidence>
<dbReference type="PROSITE" id="PS51186">
    <property type="entry name" value="GNAT"/>
    <property type="match status" value="1"/>
</dbReference>
<dbReference type="Pfam" id="PF13302">
    <property type="entry name" value="Acetyltransf_3"/>
    <property type="match status" value="1"/>
</dbReference>
<name>A0A848HIM0_9BURK</name>
<evidence type="ECO:0000259" key="1">
    <source>
        <dbReference type="PROSITE" id="PS51186"/>
    </source>
</evidence>
<dbReference type="Gene3D" id="3.40.630.30">
    <property type="match status" value="1"/>
</dbReference>
<dbReference type="InterPro" id="IPR000182">
    <property type="entry name" value="GNAT_dom"/>
</dbReference>
<proteinExistence type="predicted"/>
<dbReference type="AlphaFoldDB" id="A0A848HIM0"/>
<comment type="caution">
    <text evidence="2">The sequence shown here is derived from an EMBL/GenBank/DDBJ whole genome shotgun (WGS) entry which is preliminary data.</text>
</comment>
<dbReference type="EMBL" id="JABBGG010000004">
    <property type="protein sequence ID" value="NML61255.1"/>
    <property type="molecule type" value="Genomic_DNA"/>
</dbReference>
<sequence length="175" mass="18998">MKILETERLRLRTLDQDDAVFYLALVNTPGFIEFIGDRGIRTVEAAAQAIAEGPMAMQAKLGHSIYLVERKDSGEPVGMSGLIKRDTLDHVDIGYAFLPEHGGKGYAGEAARAVLEHARSDIGLERLLAITSPGNAASIGLLEKLGLRLEKVVHLTPEDTGTNLYSLIFTAERPT</sequence>
<organism evidence="2 3">
    <name type="scientific">Massilia polaris</name>
    <dbReference type="NCBI Taxonomy" id="2728846"/>
    <lineage>
        <taxon>Bacteria</taxon>
        <taxon>Pseudomonadati</taxon>
        <taxon>Pseudomonadota</taxon>
        <taxon>Betaproteobacteria</taxon>
        <taxon>Burkholderiales</taxon>
        <taxon>Oxalobacteraceae</taxon>
        <taxon>Telluria group</taxon>
        <taxon>Massilia</taxon>
    </lineage>
</organism>
<dbReference type="PANTHER" id="PTHR43792">
    <property type="entry name" value="GNAT FAMILY, PUTATIVE (AFU_ORTHOLOGUE AFUA_3G00765)-RELATED-RELATED"/>
    <property type="match status" value="1"/>
</dbReference>